<sequence>MVSHTAPGPVRYAMVRGTDADQSNSLRRIAAQLSVELPEGLFLVEAEVSAEELARLLPGRYVAVRVDPAQPNRAVRVVGVPRRAQLAGLVREKRRRGLLPGTGNLGKAVEATVREIHPDPEYVRADHTRVEFVLDPRSEPAYLTGTPDRGGVRAHGYYLPEQLVSYAPGTAVRWVPQREPFLVPDTELVALTAVSPSGQRRR</sequence>
<organism evidence="1 2">
    <name type="scientific">Actinophytocola xinjiangensis</name>
    <dbReference type="NCBI Taxonomy" id="485602"/>
    <lineage>
        <taxon>Bacteria</taxon>
        <taxon>Bacillati</taxon>
        <taxon>Actinomycetota</taxon>
        <taxon>Actinomycetes</taxon>
        <taxon>Pseudonocardiales</taxon>
        <taxon>Pseudonocardiaceae</taxon>
    </lineage>
</organism>
<comment type="caution">
    <text evidence="1">The sequence shown here is derived from an EMBL/GenBank/DDBJ whole genome shotgun (WGS) entry which is preliminary data.</text>
</comment>
<dbReference type="Proteomes" id="UP000185696">
    <property type="component" value="Unassembled WGS sequence"/>
</dbReference>
<reference evidence="1 2" key="1">
    <citation type="submission" date="2016-12" db="EMBL/GenBank/DDBJ databases">
        <title>The draft genome sequence of Actinophytocola xinjiangensis.</title>
        <authorList>
            <person name="Wang W."/>
            <person name="Yuan L."/>
        </authorList>
    </citation>
    <scope>NUCLEOTIDE SEQUENCE [LARGE SCALE GENOMIC DNA]</scope>
    <source>
        <strain evidence="1 2">CGMCC 4.4663</strain>
    </source>
</reference>
<protein>
    <submittedName>
        <fullName evidence="1">Uncharacterized protein</fullName>
    </submittedName>
</protein>
<dbReference type="EMBL" id="MSIF01000037">
    <property type="protein sequence ID" value="OLF04847.1"/>
    <property type="molecule type" value="Genomic_DNA"/>
</dbReference>
<name>A0A7Z0WEJ8_9PSEU</name>
<dbReference type="AlphaFoldDB" id="A0A7Z0WEJ8"/>
<gene>
    <name evidence="1" type="ORF">BLA60_39040</name>
</gene>
<keyword evidence="2" id="KW-1185">Reference proteome</keyword>
<evidence type="ECO:0000313" key="1">
    <source>
        <dbReference type="EMBL" id="OLF04847.1"/>
    </source>
</evidence>
<proteinExistence type="predicted"/>
<accession>A0A7Z0WEJ8</accession>
<evidence type="ECO:0000313" key="2">
    <source>
        <dbReference type="Proteomes" id="UP000185696"/>
    </source>
</evidence>